<evidence type="ECO:0000256" key="1">
    <source>
        <dbReference type="SAM" id="MobiDB-lite"/>
    </source>
</evidence>
<keyword evidence="3" id="KW-1185">Reference proteome</keyword>
<gene>
    <name evidence="2" type="ORF">PITG_08434</name>
</gene>
<feature type="compositionally biased region" description="Pro residues" evidence="1">
    <location>
        <begin position="90"/>
        <end position="101"/>
    </location>
</feature>
<dbReference type="KEGG" id="pif:PITG_08434"/>
<dbReference type="AlphaFoldDB" id="D0NAL4"/>
<name>D0NAL4_PHYIT</name>
<feature type="region of interest" description="Disordered" evidence="1">
    <location>
        <begin position="1"/>
        <end position="101"/>
    </location>
</feature>
<organism evidence="2 3">
    <name type="scientific">Phytophthora infestans (strain T30-4)</name>
    <name type="common">Potato late blight agent</name>
    <dbReference type="NCBI Taxonomy" id="403677"/>
    <lineage>
        <taxon>Eukaryota</taxon>
        <taxon>Sar</taxon>
        <taxon>Stramenopiles</taxon>
        <taxon>Oomycota</taxon>
        <taxon>Peronosporomycetes</taxon>
        <taxon>Peronosporales</taxon>
        <taxon>Peronosporaceae</taxon>
        <taxon>Phytophthora</taxon>
    </lineage>
</organism>
<dbReference type="EMBL" id="DS028130">
    <property type="protein sequence ID" value="EEY54872.1"/>
    <property type="molecule type" value="Genomic_DNA"/>
</dbReference>
<sequence>MQANPRQVEGGEGRRRRRRHVWQEGGGDEKRNGRKARKGSKCGRSKEDISRGRTLNGYGGLPGRVGGRLPGGWDPVGGAPDSGCTLPPAARMPPPGSMQTP</sequence>
<dbReference type="Proteomes" id="UP000006643">
    <property type="component" value="Unassembled WGS sequence"/>
</dbReference>
<dbReference type="GeneID" id="9475124"/>
<feature type="compositionally biased region" description="Gly residues" evidence="1">
    <location>
        <begin position="57"/>
        <end position="70"/>
    </location>
</feature>
<evidence type="ECO:0000313" key="3">
    <source>
        <dbReference type="Proteomes" id="UP000006643"/>
    </source>
</evidence>
<dbReference type="InParanoid" id="D0NAL4"/>
<feature type="compositionally biased region" description="Basic residues" evidence="1">
    <location>
        <begin position="32"/>
        <end position="43"/>
    </location>
</feature>
<dbReference type="VEuPathDB" id="FungiDB:PITG_08434"/>
<evidence type="ECO:0000313" key="2">
    <source>
        <dbReference type="EMBL" id="EEY54872.1"/>
    </source>
</evidence>
<reference evidence="3" key="1">
    <citation type="journal article" date="2009" name="Nature">
        <title>Genome sequence and analysis of the Irish potato famine pathogen Phytophthora infestans.</title>
        <authorList>
            <consortium name="The Broad Institute Genome Sequencing Platform"/>
            <person name="Haas B.J."/>
            <person name="Kamoun S."/>
            <person name="Zody M.C."/>
            <person name="Jiang R.H."/>
            <person name="Handsaker R.E."/>
            <person name="Cano L.M."/>
            <person name="Grabherr M."/>
            <person name="Kodira C.D."/>
            <person name="Raffaele S."/>
            <person name="Torto-Alalibo T."/>
            <person name="Bozkurt T.O."/>
            <person name="Ah-Fong A.M."/>
            <person name="Alvarado L."/>
            <person name="Anderson V.L."/>
            <person name="Armstrong M.R."/>
            <person name="Avrova A."/>
            <person name="Baxter L."/>
            <person name="Beynon J."/>
            <person name="Boevink P.C."/>
            <person name="Bollmann S.R."/>
            <person name="Bos J.I."/>
            <person name="Bulone V."/>
            <person name="Cai G."/>
            <person name="Cakir C."/>
            <person name="Carrington J.C."/>
            <person name="Chawner M."/>
            <person name="Conti L."/>
            <person name="Costanzo S."/>
            <person name="Ewan R."/>
            <person name="Fahlgren N."/>
            <person name="Fischbach M.A."/>
            <person name="Fugelstad J."/>
            <person name="Gilroy E.M."/>
            <person name="Gnerre S."/>
            <person name="Green P.J."/>
            <person name="Grenville-Briggs L.J."/>
            <person name="Griffith J."/>
            <person name="Grunwald N.J."/>
            <person name="Horn K."/>
            <person name="Horner N.R."/>
            <person name="Hu C.H."/>
            <person name="Huitema E."/>
            <person name="Jeong D.H."/>
            <person name="Jones A.M."/>
            <person name="Jones J.D."/>
            <person name="Jones R.W."/>
            <person name="Karlsson E.K."/>
            <person name="Kunjeti S.G."/>
            <person name="Lamour K."/>
            <person name="Liu Z."/>
            <person name="Ma L."/>
            <person name="Maclean D."/>
            <person name="Chibucos M.C."/>
            <person name="McDonald H."/>
            <person name="McWalters J."/>
            <person name="Meijer H.J."/>
            <person name="Morgan W."/>
            <person name="Morris P.F."/>
            <person name="Munro C.A."/>
            <person name="O'Neill K."/>
            <person name="Ospina-Giraldo M."/>
            <person name="Pinzon A."/>
            <person name="Pritchard L."/>
            <person name="Ramsahoye B."/>
            <person name="Ren Q."/>
            <person name="Restrepo S."/>
            <person name="Roy S."/>
            <person name="Sadanandom A."/>
            <person name="Savidor A."/>
            <person name="Schornack S."/>
            <person name="Schwartz D.C."/>
            <person name="Schumann U.D."/>
            <person name="Schwessinger B."/>
            <person name="Seyer L."/>
            <person name="Sharpe T."/>
            <person name="Silvar C."/>
            <person name="Song J."/>
            <person name="Studholme D.J."/>
            <person name="Sykes S."/>
            <person name="Thines M."/>
            <person name="van de Vondervoort P.J."/>
            <person name="Phuntumart V."/>
            <person name="Wawra S."/>
            <person name="Weide R."/>
            <person name="Win J."/>
            <person name="Young C."/>
            <person name="Zhou S."/>
            <person name="Fry W."/>
            <person name="Meyers B.C."/>
            <person name="van West P."/>
            <person name="Ristaino J."/>
            <person name="Govers F."/>
            <person name="Birch P.R."/>
            <person name="Whisson S.C."/>
            <person name="Judelson H.S."/>
            <person name="Nusbaum C."/>
        </authorList>
    </citation>
    <scope>NUCLEOTIDE SEQUENCE [LARGE SCALE GENOMIC DNA]</scope>
    <source>
        <strain evidence="3">T30-4</strain>
    </source>
</reference>
<dbReference type="RefSeq" id="XP_002903817.1">
    <property type="nucleotide sequence ID" value="XM_002903771.1"/>
</dbReference>
<proteinExistence type="predicted"/>
<dbReference type="HOGENOM" id="CLU_2297156_0_0_1"/>
<protein>
    <submittedName>
        <fullName evidence="2">Uncharacterized protein</fullName>
    </submittedName>
</protein>
<accession>D0NAL4</accession>